<name>A0A8X6QM91_NEPPI</name>
<feature type="compositionally biased region" description="Polar residues" evidence="1">
    <location>
        <begin position="1"/>
        <end position="11"/>
    </location>
</feature>
<evidence type="ECO:0000313" key="3">
    <source>
        <dbReference type="Proteomes" id="UP000887013"/>
    </source>
</evidence>
<protein>
    <submittedName>
        <fullName evidence="2">Uncharacterized protein</fullName>
    </submittedName>
</protein>
<comment type="caution">
    <text evidence="2">The sequence shown here is derived from an EMBL/GenBank/DDBJ whole genome shotgun (WGS) entry which is preliminary data.</text>
</comment>
<reference evidence="2" key="1">
    <citation type="submission" date="2020-08" db="EMBL/GenBank/DDBJ databases">
        <title>Multicomponent nature underlies the extraordinary mechanical properties of spider dragline silk.</title>
        <authorList>
            <person name="Kono N."/>
            <person name="Nakamura H."/>
            <person name="Mori M."/>
            <person name="Yoshida Y."/>
            <person name="Ohtoshi R."/>
            <person name="Malay A.D."/>
            <person name="Moran D.A.P."/>
            <person name="Tomita M."/>
            <person name="Numata K."/>
            <person name="Arakawa K."/>
        </authorList>
    </citation>
    <scope>NUCLEOTIDE SEQUENCE</scope>
</reference>
<accession>A0A8X6QM91</accession>
<evidence type="ECO:0000256" key="1">
    <source>
        <dbReference type="SAM" id="MobiDB-lite"/>
    </source>
</evidence>
<feature type="region of interest" description="Disordered" evidence="1">
    <location>
        <begin position="1"/>
        <end position="26"/>
    </location>
</feature>
<evidence type="ECO:0000313" key="2">
    <source>
        <dbReference type="EMBL" id="GFU34197.1"/>
    </source>
</evidence>
<sequence>MGTAIASSNGEFSHRGAPGKTMPRPLKRKQITFIWRSVSVARACSSEDGSGQTVPTPWQPSDSASQEYVQTICEVIKKEVNGKRCELYPEN</sequence>
<organism evidence="2 3">
    <name type="scientific">Nephila pilipes</name>
    <name type="common">Giant wood spider</name>
    <name type="synonym">Nephila maculata</name>
    <dbReference type="NCBI Taxonomy" id="299642"/>
    <lineage>
        <taxon>Eukaryota</taxon>
        <taxon>Metazoa</taxon>
        <taxon>Ecdysozoa</taxon>
        <taxon>Arthropoda</taxon>
        <taxon>Chelicerata</taxon>
        <taxon>Arachnida</taxon>
        <taxon>Araneae</taxon>
        <taxon>Araneomorphae</taxon>
        <taxon>Entelegynae</taxon>
        <taxon>Araneoidea</taxon>
        <taxon>Nephilidae</taxon>
        <taxon>Nephila</taxon>
    </lineage>
</organism>
<dbReference type="AlphaFoldDB" id="A0A8X6QM91"/>
<proteinExistence type="predicted"/>
<dbReference type="Proteomes" id="UP000887013">
    <property type="component" value="Unassembled WGS sequence"/>
</dbReference>
<dbReference type="EMBL" id="BMAW01083468">
    <property type="protein sequence ID" value="GFU34197.1"/>
    <property type="molecule type" value="Genomic_DNA"/>
</dbReference>
<gene>
    <name evidence="2" type="ORF">NPIL_355371</name>
</gene>
<keyword evidence="3" id="KW-1185">Reference proteome</keyword>